<keyword evidence="2" id="KW-0443">Lipid metabolism</keyword>
<reference evidence="4 5" key="1">
    <citation type="submission" date="2016-10" db="EMBL/GenBank/DDBJ databases">
        <authorList>
            <person name="de Groot N.N."/>
        </authorList>
    </citation>
    <scope>NUCLEOTIDE SEQUENCE [LARGE SCALE GENOMIC DNA]</scope>
    <source>
        <strain evidence="4 5">DSM 6059</strain>
    </source>
</reference>
<sequence length="308" mass="35003">MVNNDLDMNYVKQTSILIPLCSKQTLHLRHIFHEQKPGPAIFFLHGAIENGKIFYSNKNRGLAPFLANQGFNCFVADLRGRGESKPNINADSDYGQNEAIIEDIPIFLNKIKEFTGEAPQYWIAHSWGGVLMNSYLARYPEAISSIKACVYFGSKRSLYNKHPEKLFKANLLWYFLAPKIVKKKGFLPAKKLGWGSDDETAKSLQHSVAWAKIAPWIDPLDKFDYGDAISNLSLPPILHIAAVKDKALAQTIDIQKFIDESGKGEQKMNLYGKKYGHGHNYDHINMLTHPKAHDDQFLDVMAWFKKYS</sequence>
<keyword evidence="4" id="KW-0378">Hydrolase</keyword>
<evidence type="ECO:0000256" key="2">
    <source>
        <dbReference type="ARBA" id="ARBA00023098"/>
    </source>
</evidence>
<dbReference type="STRING" id="1123010.SAMN02745724_00616"/>
<feature type="domain" description="AB hydrolase-1" evidence="3">
    <location>
        <begin position="39"/>
        <end position="146"/>
    </location>
</feature>
<evidence type="ECO:0000313" key="4">
    <source>
        <dbReference type="EMBL" id="SFB98146.1"/>
    </source>
</evidence>
<keyword evidence="4" id="KW-0645">Protease</keyword>
<dbReference type="GO" id="GO:0004177">
    <property type="term" value="F:aminopeptidase activity"/>
    <property type="evidence" value="ECO:0007669"/>
    <property type="project" value="UniProtKB-KW"/>
</dbReference>
<protein>
    <submittedName>
        <fullName evidence="4">Serine aminopeptidase, S33</fullName>
    </submittedName>
</protein>
<keyword evidence="4" id="KW-0031">Aminopeptidase</keyword>
<organism evidence="4 5">
    <name type="scientific">Pseudoalteromonas denitrificans DSM 6059</name>
    <dbReference type="NCBI Taxonomy" id="1123010"/>
    <lineage>
        <taxon>Bacteria</taxon>
        <taxon>Pseudomonadati</taxon>
        <taxon>Pseudomonadota</taxon>
        <taxon>Gammaproteobacteria</taxon>
        <taxon>Alteromonadales</taxon>
        <taxon>Pseudoalteromonadaceae</taxon>
        <taxon>Pseudoalteromonas</taxon>
    </lineage>
</organism>
<dbReference type="EMBL" id="FOLO01000003">
    <property type="protein sequence ID" value="SFB98146.1"/>
    <property type="molecule type" value="Genomic_DNA"/>
</dbReference>
<dbReference type="SUPFAM" id="SSF53474">
    <property type="entry name" value="alpha/beta-Hydrolases"/>
    <property type="match status" value="1"/>
</dbReference>
<dbReference type="InterPro" id="IPR029058">
    <property type="entry name" value="AB_hydrolase_fold"/>
</dbReference>
<gene>
    <name evidence="4" type="ORF">SAMN02745724_00616</name>
</gene>
<dbReference type="InterPro" id="IPR000073">
    <property type="entry name" value="AB_hydrolase_1"/>
</dbReference>
<keyword evidence="5" id="KW-1185">Reference proteome</keyword>
<accession>A0A1I1FGT2</accession>
<dbReference type="Pfam" id="PF00561">
    <property type="entry name" value="Abhydrolase_1"/>
    <property type="match status" value="1"/>
</dbReference>
<dbReference type="Gene3D" id="3.40.50.1820">
    <property type="entry name" value="alpha/beta hydrolase"/>
    <property type="match status" value="1"/>
</dbReference>
<proteinExistence type="predicted"/>
<keyword evidence="1" id="KW-0442">Lipid degradation</keyword>
<dbReference type="Proteomes" id="UP000198862">
    <property type="component" value="Unassembled WGS sequence"/>
</dbReference>
<dbReference type="GO" id="GO:0016042">
    <property type="term" value="P:lipid catabolic process"/>
    <property type="evidence" value="ECO:0007669"/>
    <property type="project" value="UniProtKB-KW"/>
</dbReference>
<dbReference type="PANTHER" id="PTHR11005">
    <property type="entry name" value="LYSOSOMAL ACID LIPASE-RELATED"/>
    <property type="match status" value="1"/>
</dbReference>
<dbReference type="AlphaFoldDB" id="A0A1I1FGT2"/>
<name>A0A1I1FGT2_9GAMM</name>
<evidence type="ECO:0000256" key="1">
    <source>
        <dbReference type="ARBA" id="ARBA00022963"/>
    </source>
</evidence>
<evidence type="ECO:0000313" key="5">
    <source>
        <dbReference type="Proteomes" id="UP000198862"/>
    </source>
</evidence>
<evidence type="ECO:0000259" key="3">
    <source>
        <dbReference type="Pfam" id="PF00561"/>
    </source>
</evidence>